<keyword evidence="2" id="KW-1185">Reference proteome</keyword>
<dbReference type="Proteomes" id="UP000317835">
    <property type="component" value="Plasmid pElP_5"/>
</dbReference>
<dbReference type="InterPro" id="IPR027417">
    <property type="entry name" value="P-loop_NTPase"/>
</dbReference>
<dbReference type="EMBL" id="CP036431">
    <property type="protein sequence ID" value="QDV39654.1"/>
    <property type="molecule type" value="Genomic_DNA"/>
</dbReference>
<organism evidence="1 2">
    <name type="scientific">Tautonia plasticadhaerens</name>
    <dbReference type="NCBI Taxonomy" id="2527974"/>
    <lineage>
        <taxon>Bacteria</taxon>
        <taxon>Pseudomonadati</taxon>
        <taxon>Planctomycetota</taxon>
        <taxon>Planctomycetia</taxon>
        <taxon>Isosphaerales</taxon>
        <taxon>Isosphaeraceae</taxon>
        <taxon>Tautonia</taxon>
    </lineage>
</organism>
<accession>A0A518HFN3</accession>
<evidence type="ECO:0000313" key="2">
    <source>
        <dbReference type="Proteomes" id="UP000317835"/>
    </source>
</evidence>
<evidence type="ECO:0000313" key="1">
    <source>
        <dbReference type="EMBL" id="QDV39654.1"/>
    </source>
</evidence>
<keyword evidence="1" id="KW-0614">Plasmid</keyword>
<reference evidence="1 2" key="1">
    <citation type="submission" date="2019-02" db="EMBL/GenBank/DDBJ databases">
        <title>Deep-cultivation of Planctomycetes and their phenomic and genomic characterization uncovers novel biology.</title>
        <authorList>
            <person name="Wiegand S."/>
            <person name="Jogler M."/>
            <person name="Boedeker C."/>
            <person name="Pinto D."/>
            <person name="Vollmers J."/>
            <person name="Rivas-Marin E."/>
            <person name="Kohn T."/>
            <person name="Peeters S.H."/>
            <person name="Heuer A."/>
            <person name="Rast P."/>
            <person name="Oberbeckmann S."/>
            <person name="Bunk B."/>
            <person name="Jeske O."/>
            <person name="Meyerdierks A."/>
            <person name="Storesund J.E."/>
            <person name="Kallscheuer N."/>
            <person name="Luecker S."/>
            <person name="Lage O.M."/>
            <person name="Pohl T."/>
            <person name="Merkel B.J."/>
            <person name="Hornburger P."/>
            <person name="Mueller R.-W."/>
            <person name="Bruemmer F."/>
            <person name="Labrenz M."/>
            <person name="Spormann A.M."/>
            <person name="Op den Camp H."/>
            <person name="Overmann J."/>
            <person name="Amann R."/>
            <person name="Jetten M.S.M."/>
            <person name="Mascher T."/>
            <person name="Medema M.H."/>
            <person name="Devos D.P."/>
            <person name="Kaster A.-K."/>
            <person name="Ovreas L."/>
            <person name="Rohde M."/>
            <person name="Galperin M.Y."/>
            <person name="Jogler C."/>
        </authorList>
    </citation>
    <scope>NUCLEOTIDE SEQUENCE [LARGE SCALE GENOMIC DNA]</scope>
    <source>
        <strain evidence="1 2">ElP</strain>
        <plasmid evidence="2">pelp_5</plasmid>
    </source>
</reference>
<proteinExistence type="predicted"/>
<dbReference type="KEGG" id="tpla:ElP_76260"/>
<dbReference type="AlphaFoldDB" id="A0A518HFN3"/>
<name>A0A518HFN3_9BACT</name>
<geneLocation type="plasmid" evidence="2">
    <name>pelp_5</name>
</geneLocation>
<dbReference type="SUPFAM" id="SSF52540">
    <property type="entry name" value="P-loop containing nucleoside triphosphate hydrolases"/>
    <property type="match status" value="1"/>
</dbReference>
<gene>
    <name evidence="1" type="ORF">ElP_76260</name>
</gene>
<protein>
    <submittedName>
        <fullName evidence="1">Uncharacterized protein</fullName>
    </submittedName>
</protein>
<dbReference type="Gene3D" id="3.40.50.300">
    <property type="entry name" value="P-loop containing nucleotide triphosphate hydrolases"/>
    <property type="match status" value="1"/>
</dbReference>
<sequence length="80" mass="8385">MHRTFVELLAGGCPELLSGTVPESADFPEAIAAGRPIHYHKPRGAAARAMDGVADELLDRLAALGLLPASGISGRRRPDP</sequence>